<dbReference type="EMBL" id="BTSY01000006">
    <property type="protein sequence ID" value="GMT33987.1"/>
    <property type="molecule type" value="Genomic_DNA"/>
</dbReference>
<feature type="non-terminal residue" evidence="2">
    <location>
        <position position="1"/>
    </location>
</feature>
<keyword evidence="3" id="KW-1185">Reference proteome</keyword>
<dbReference type="AlphaFoldDB" id="A0AAV5WW50"/>
<accession>A0AAV5WW50</accession>
<keyword evidence="1" id="KW-0732">Signal</keyword>
<organism evidence="2 3">
    <name type="scientific">Pristionchus fissidentatus</name>
    <dbReference type="NCBI Taxonomy" id="1538716"/>
    <lineage>
        <taxon>Eukaryota</taxon>
        <taxon>Metazoa</taxon>
        <taxon>Ecdysozoa</taxon>
        <taxon>Nematoda</taxon>
        <taxon>Chromadorea</taxon>
        <taxon>Rhabditida</taxon>
        <taxon>Rhabditina</taxon>
        <taxon>Diplogasteromorpha</taxon>
        <taxon>Diplogasteroidea</taxon>
        <taxon>Neodiplogasteridae</taxon>
        <taxon>Pristionchus</taxon>
    </lineage>
</organism>
<evidence type="ECO:0000256" key="1">
    <source>
        <dbReference type="SAM" id="SignalP"/>
    </source>
</evidence>
<proteinExistence type="predicted"/>
<feature type="signal peptide" evidence="1">
    <location>
        <begin position="1"/>
        <end position="22"/>
    </location>
</feature>
<gene>
    <name evidence="2" type="ORF">PFISCL1PPCAC_25284</name>
</gene>
<evidence type="ECO:0000313" key="2">
    <source>
        <dbReference type="EMBL" id="GMT33987.1"/>
    </source>
</evidence>
<comment type="caution">
    <text evidence="2">The sequence shown here is derived from an EMBL/GenBank/DDBJ whole genome shotgun (WGS) entry which is preliminary data.</text>
</comment>
<evidence type="ECO:0000313" key="3">
    <source>
        <dbReference type="Proteomes" id="UP001432322"/>
    </source>
</evidence>
<dbReference type="Proteomes" id="UP001432322">
    <property type="component" value="Unassembled WGS sequence"/>
</dbReference>
<sequence>HLEMRLLSVLFCSLIIVNLSVGTQRNLIGKKILGPVPVNVLDEEKFKELEELVSAIHYNYELCLAKCQIANLDPAIICERGRPKKEAKPVKLVKRIIIFEGKRKSSAL</sequence>
<feature type="chain" id="PRO_5043641352" evidence="1">
    <location>
        <begin position="23"/>
        <end position="108"/>
    </location>
</feature>
<protein>
    <submittedName>
        <fullName evidence="2">Uncharacterized protein</fullName>
    </submittedName>
</protein>
<name>A0AAV5WW50_9BILA</name>
<reference evidence="2" key="1">
    <citation type="submission" date="2023-10" db="EMBL/GenBank/DDBJ databases">
        <title>Genome assembly of Pristionchus species.</title>
        <authorList>
            <person name="Yoshida K."/>
            <person name="Sommer R.J."/>
        </authorList>
    </citation>
    <scope>NUCLEOTIDE SEQUENCE</scope>
    <source>
        <strain evidence="2">RS5133</strain>
    </source>
</reference>